<evidence type="ECO:0000313" key="1">
    <source>
        <dbReference type="EMBL" id="MBA0850591.1"/>
    </source>
</evidence>
<dbReference type="EMBL" id="JABFAF010000003">
    <property type="protein sequence ID" value="MBA0850591.1"/>
    <property type="molecule type" value="Genomic_DNA"/>
</dbReference>
<organism evidence="1 2">
    <name type="scientific">Gossypium schwendimanii</name>
    <name type="common">Cotton</name>
    <dbReference type="NCBI Taxonomy" id="34291"/>
    <lineage>
        <taxon>Eukaryota</taxon>
        <taxon>Viridiplantae</taxon>
        <taxon>Streptophyta</taxon>
        <taxon>Embryophyta</taxon>
        <taxon>Tracheophyta</taxon>
        <taxon>Spermatophyta</taxon>
        <taxon>Magnoliopsida</taxon>
        <taxon>eudicotyledons</taxon>
        <taxon>Gunneridae</taxon>
        <taxon>Pentapetalae</taxon>
        <taxon>rosids</taxon>
        <taxon>malvids</taxon>
        <taxon>Malvales</taxon>
        <taxon>Malvaceae</taxon>
        <taxon>Malvoideae</taxon>
        <taxon>Gossypium</taxon>
    </lineage>
</organism>
<evidence type="ECO:0000313" key="2">
    <source>
        <dbReference type="Proteomes" id="UP000593576"/>
    </source>
</evidence>
<sequence>MSDSENLAGDRVRAENDTNGDPFRDYRDFCTKKVLKEIGNLVGTMANVDIKTNSGVRGQFARMAVFVDLEKSLTSQSTRGRKEDSTEVMYNESIQARTGDVFGPWMVVERKSRFTALSSLEDQPVGLLADISDLEGTKF</sequence>
<proteinExistence type="predicted"/>
<comment type="caution">
    <text evidence="1">The sequence shown here is derived from an EMBL/GenBank/DDBJ whole genome shotgun (WGS) entry which is preliminary data.</text>
</comment>
<gene>
    <name evidence="1" type="ORF">Goshw_002214</name>
</gene>
<keyword evidence="2" id="KW-1185">Reference proteome</keyword>
<protein>
    <submittedName>
        <fullName evidence="1">Uncharacterized protein</fullName>
    </submittedName>
</protein>
<feature type="non-terminal residue" evidence="1">
    <location>
        <position position="139"/>
    </location>
</feature>
<dbReference type="AlphaFoldDB" id="A0A7J9KVZ5"/>
<name>A0A7J9KVZ5_GOSSC</name>
<reference evidence="1 2" key="1">
    <citation type="journal article" date="2019" name="Genome Biol. Evol.">
        <title>Insights into the evolution of the New World diploid cottons (Gossypium, subgenus Houzingenia) based on genome sequencing.</title>
        <authorList>
            <person name="Grover C.E."/>
            <person name="Arick M.A. 2nd"/>
            <person name="Thrash A."/>
            <person name="Conover J.L."/>
            <person name="Sanders W.S."/>
            <person name="Peterson D.G."/>
            <person name="Frelichowski J.E."/>
            <person name="Scheffler J.A."/>
            <person name="Scheffler B.E."/>
            <person name="Wendel J.F."/>
        </authorList>
    </citation>
    <scope>NUCLEOTIDE SEQUENCE [LARGE SCALE GENOMIC DNA]</scope>
    <source>
        <strain evidence="1">1</strain>
        <tissue evidence="1">Leaf</tissue>
    </source>
</reference>
<dbReference type="OrthoDB" id="1926540at2759"/>
<dbReference type="Proteomes" id="UP000593576">
    <property type="component" value="Unassembled WGS sequence"/>
</dbReference>
<accession>A0A7J9KVZ5</accession>